<feature type="region of interest" description="Disordered" evidence="2">
    <location>
        <begin position="394"/>
        <end position="517"/>
    </location>
</feature>
<protein>
    <submittedName>
        <fullName evidence="3">Uncharacterized protein</fullName>
    </submittedName>
</protein>
<evidence type="ECO:0000256" key="2">
    <source>
        <dbReference type="SAM" id="MobiDB-lite"/>
    </source>
</evidence>
<proteinExistence type="predicted"/>
<reference evidence="3 4" key="1">
    <citation type="submission" date="2024-09" db="EMBL/GenBank/DDBJ databases">
        <title>A chromosome-level genome assembly of Gray's grenadier anchovy, Coilia grayii.</title>
        <authorList>
            <person name="Fu Z."/>
        </authorList>
    </citation>
    <scope>NUCLEOTIDE SEQUENCE [LARGE SCALE GENOMIC DNA]</scope>
    <source>
        <strain evidence="3">G4</strain>
        <tissue evidence="3">Muscle</tissue>
    </source>
</reference>
<organism evidence="3 4">
    <name type="scientific">Coilia grayii</name>
    <name type="common">Gray's grenadier anchovy</name>
    <dbReference type="NCBI Taxonomy" id="363190"/>
    <lineage>
        <taxon>Eukaryota</taxon>
        <taxon>Metazoa</taxon>
        <taxon>Chordata</taxon>
        <taxon>Craniata</taxon>
        <taxon>Vertebrata</taxon>
        <taxon>Euteleostomi</taxon>
        <taxon>Actinopterygii</taxon>
        <taxon>Neopterygii</taxon>
        <taxon>Teleostei</taxon>
        <taxon>Clupei</taxon>
        <taxon>Clupeiformes</taxon>
        <taxon>Clupeoidei</taxon>
        <taxon>Engraulidae</taxon>
        <taxon>Coilinae</taxon>
        <taxon>Coilia</taxon>
    </lineage>
</organism>
<feature type="coiled-coil region" evidence="1">
    <location>
        <begin position="114"/>
        <end position="204"/>
    </location>
</feature>
<keyword evidence="4" id="KW-1185">Reference proteome</keyword>
<feature type="compositionally biased region" description="Polar residues" evidence="2">
    <location>
        <begin position="440"/>
        <end position="454"/>
    </location>
</feature>
<dbReference type="PANTHER" id="PTHR14926">
    <property type="entry name" value="M-PHASE PHOSPHOPROTEIN 9"/>
    <property type="match status" value="1"/>
</dbReference>
<sequence>MRQNLREKHERHVADLRAYYESEISALKDKLELTHLPPDIHQSNHILQEKCDHQGRALNEASRRISDLEEQNHQLHKQLREWPGRVEVASVAVAASKQRLEESQRAGREKDALIAKLRTRVRQLEASAQNACQEREEEEARRKQQHKMLLDLLTEYESLRKEHDGAKEKLFSTDNKLFEASEQISELKRVICKLESQVKQLEHESQAKLRMASHTHSHSQATGLFHHPDLLMSPSRRFHEVDGGMRKSPGLQVDQPHTHSPAKAAVPDKRHATPPVRDLQRDLQADPASLTQTRGATLTPVMRALIELEGTKATEGKALSKTSRGSSRSGGSRTRPTVGFVDSSLRQSVTLRGGASPQPEPEPEPMGATDFAVVAEQRGGAALRGGGAFLRAQRSLSPEGHRSSSLPPRTQRPIPAATPTRHTLIMPLSAKSSPKRCPTENYSTAFSNPSTSYDSDQRGRHSSSHKPSPRKQLRYSAQEGDHACSSVSGESAGSEGGNEEEAEQEGGDMADTESCVLELPNEVPLSYQSRVQSLSDAERLLDELTQEKQQVVIPPQHHSY</sequence>
<evidence type="ECO:0000313" key="4">
    <source>
        <dbReference type="Proteomes" id="UP001591681"/>
    </source>
</evidence>
<keyword evidence="1" id="KW-0175">Coiled coil</keyword>
<evidence type="ECO:0000256" key="1">
    <source>
        <dbReference type="SAM" id="Coils"/>
    </source>
</evidence>
<feature type="region of interest" description="Disordered" evidence="2">
    <location>
        <begin position="313"/>
        <end position="367"/>
    </location>
</feature>
<dbReference type="InterPro" id="IPR026636">
    <property type="entry name" value="MPHOSPH9"/>
</dbReference>
<accession>A0ABD1KMV8</accession>
<dbReference type="PANTHER" id="PTHR14926:SF1">
    <property type="entry name" value="M-PHASE PHOSPHOPROTEIN 9"/>
    <property type="match status" value="1"/>
</dbReference>
<gene>
    <name evidence="3" type="ORF">ACEWY4_004861</name>
</gene>
<feature type="coiled-coil region" evidence="1">
    <location>
        <begin position="51"/>
        <end position="78"/>
    </location>
</feature>
<comment type="caution">
    <text evidence="3">The sequence shown here is derived from an EMBL/GenBank/DDBJ whole genome shotgun (WGS) entry which is preliminary data.</text>
</comment>
<name>A0ABD1KMV8_9TELE</name>
<feature type="compositionally biased region" description="Basic residues" evidence="2">
    <location>
        <begin position="460"/>
        <end position="473"/>
    </location>
</feature>
<dbReference type="EMBL" id="JBHFQA010000004">
    <property type="protein sequence ID" value="KAL2100467.1"/>
    <property type="molecule type" value="Genomic_DNA"/>
</dbReference>
<feature type="compositionally biased region" description="Acidic residues" evidence="2">
    <location>
        <begin position="497"/>
        <end position="511"/>
    </location>
</feature>
<evidence type="ECO:0000313" key="3">
    <source>
        <dbReference type="EMBL" id="KAL2100467.1"/>
    </source>
</evidence>
<feature type="compositionally biased region" description="Low complexity" evidence="2">
    <location>
        <begin position="323"/>
        <end position="333"/>
    </location>
</feature>
<dbReference type="Proteomes" id="UP001591681">
    <property type="component" value="Unassembled WGS sequence"/>
</dbReference>
<dbReference type="AlphaFoldDB" id="A0ABD1KMV8"/>
<feature type="region of interest" description="Disordered" evidence="2">
    <location>
        <begin position="240"/>
        <end position="296"/>
    </location>
</feature>